<accession>A0A1Q9LMH3</accession>
<protein>
    <submittedName>
        <fullName evidence="1">Uncharacterized protein</fullName>
    </submittedName>
</protein>
<comment type="caution">
    <text evidence="1">The sequence shown here is derived from an EMBL/GenBank/DDBJ whole genome shotgun (WGS) entry which is preliminary data.</text>
</comment>
<proteinExistence type="predicted"/>
<evidence type="ECO:0000313" key="2">
    <source>
        <dbReference type="Proteomes" id="UP000186040"/>
    </source>
</evidence>
<gene>
    <name evidence="1" type="ORF">BJP25_17030</name>
</gene>
<organism evidence="1 2">
    <name type="scientific">Actinokineospora bangkokensis</name>
    <dbReference type="NCBI Taxonomy" id="1193682"/>
    <lineage>
        <taxon>Bacteria</taxon>
        <taxon>Bacillati</taxon>
        <taxon>Actinomycetota</taxon>
        <taxon>Actinomycetes</taxon>
        <taxon>Pseudonocardiales</taxon>
        <taxon>Pseudonocardiaceae</taxon>
        <taxon>Actinokineospora</taxon>
    </lineage>
</organism>
<dbReference type="RefSeq" id="WP_075974901.1">
    <property type="nucleotide sequence ID" value="NZ_MKQR01000011.1"/>
</dbReference>
<dbReference type="AlphaFoldDB" id="A0A1Q9LMH3"/>
<dbReference type="Proteomes" id="UP000186040">
    <property type="component" value="Unassembled WGS sequence"/>
</dbReference>
<name>A0A1Q9LMH3_9PSEU</name>
<reference evidence="1 2" key="1">
    <citation type="submission" date="2016-10" db="EMBL/GenBank/DDBJ databases">
        <title>The Draft Genome Sequence of Actinokineospora bangkokensis 44EHWT reveals the biosynthetic pathway of antifungal compounds Thailandins with unusual extender unit butylmalonyl-CoA.</title>
        <authorList>
            <person name="Greule A."/>
            <person name="Intra B."/>
            <person name="Flemming S."/>
            <person name="Rommel M.G."/>
            <person name="Panbangred W."/>
            <person name="Bechthold A."/>
        </authorList>
    </citation>
    <scope>NUCLEOTIDE SEQUENCE [LARGE SCALE GENOMIC DNA]</scope>
    <source>
        <strain evidence="1 2">44EHW</strain>
    </source>
</reference>
<dbReference type="EMBL" id="MKQR01000011">
    <property type="protein sequence ID" value="OLR93199.1"/>
    <property type="molecule type" value="Genomic_DNA"/>
</dbReference>
<keyword evidence="2" id="KW-1185">Reference proteome</keyword>
<sequence>MAGFGRKLWVSVREWFDKQAEHCTSVFLPDPGGQPVRPNEGYLRVFFAEGFLEKARSWGSDRYPALHGGVSLTLLGGTPAFTTLARPPEKWDVPGAQLDFPMTTLLPYTGGVVEVEAALYEAASGGPLSTAVGLVGSLSSLMGPPLSVAASIADKVSDGLDAVMAATGDEPVLGLHASFTSEGTNVLRPGHHVLIAAPQHELRGTPAIESGRLVLRRGDHTDRLTGTDYLVIRVECQVERDDWRFPALDDLIRDAGEAYLRGQADVFAERRTQALVAAWTSADLVAADRKRVALLIKDELDSLDVLRPAARRVPTLADATLPARDDTRVRDLSLADLLS</sequence>
<dbReference type="OrthoDB" id="3604898at2"/>
<evidence type="ECO:0000313" key="1">
    <source>
        <dbReference type="EMBL" id="OLR93199.1"/>
    </source>
</evidence>